<feature type="region of interest" description="Disordered" evidence="1">
    <location>
        <begin position="1"/>
        <end position="24"/>
    </location>
</feature>
<protein>
    <submittedName>
        <fullName evidence="2">Uncharacterized protein</fullName>
    </submittedName>
</protein>
<comment type="caution">
    <text evidence="2">The sequence shown here is derived from an EMBL/GenBank/DDBJ whole genome shotgun (WGS) entry which is preliminary data.</text>
</comment>
<sequence length="159" mass="18165">MIGFQAPSQQLRPLPRPFQTSTSHAHMTTFSKGVRSDLVAEALRPHRLGGMQRRCTKPSGKHSANRVLSERPLRDISSYGGRRVLILVDTTSKRKRWWWHGGCGMQRHRCKTPPGTLKMDLEDDTTILTTLKSFNTFISRPEHPQRPSEQDYAPIFCVL</sequence>
<name>A0ABV0PVL6_9TELE</name>
<reference evidence="2 3" key="1">
    <citation type="submission" date="2021-06" db="EMBL/GenBank/DDBJ databases">
        <authorList>
            <person name="Palmer J.M."/>
        </authorList>
    </citation>
    <scope>NUCLEOTIDE SEQUENCE [LARGE SCALE GENOMIC DNA]</scope>
    <source>
        <strain evidence="2 3">GA_2019</strain>
        <tissue evidence="2">Muscle</tissue>
    </source>
</reference>
<evidence type="ECO:0000313" key="3">
    <source>
        <dbReference type="Proteomes" id="UP001476798"/>
    </source>
</evidence>
<dbReference type="EMBL" id="JAHRIO010090084">
    <property type="protein sequence ID" value="MEQ2187297.1"/>
    <property type="molecule type" value="Genomic_DNA"/>
</dbReference>
<feature type="compositionally biased region" description="Polar residues" evidence="1">
    <location>
        <begin position="1"/>
        <end position="11"/>
    </location>
</feature>
<proteinExistence type="predicted"/>
<accession>A0ABV0PVL6</accession>
<organism evidence="2 3">
    <name type="scientific">Goodea atripinnis</name>
    <dbReference type="NCBI Taxonomy" id="208336"/>
    <lineage>
        <taxon>Eukaryota</taxon>
        <taxon>Metazoa</taxon>
        <taxon>Chordata</taxon>
        <taxon>Craniata</taxon>
        <taxon>Vertebrata</taxon>
        <taxon>Euteleostomi</taxon>
        <taxon>Actinopterygii</taxon>
        <taxon>Neopterygii</taxon>
        <taxon>Teleostei</taxon>
        <taxon>Neoteleostei</taxon>
        <taxon>Acanthomorphata</taxon>
        <taxon>Ovalentaria</taxon>
        <taxon>Atherinomorphae</taxon>
        <taxon>Cyprinodontiformes</taxon>
        <taxon>Goodeidae</taxon>
        <taxon>Goodea</taxon>
    </lineage>
</organism>
<keyword evidence="3" id="KW-1185">Reference proteome</keyword>
<gene>
    <name evidence="2" type="ORF">GOODEAATRI_003251</name>
</gene>
<evidence type="ECO:0000313" key="2">
    <source>
        <dbReference type="EMBL" id="MEQ2187297.1"/>
    </source>
</evidence>
<evidence type="ECO:0000256" key="1">
    <source>
        <dbReference type="SAM" id="MobiDB-lite"/>
    </source>
</evidence>
<dbReference type="Proteomes" id="UP001476798">
    <property type="component" value="Unassembled WGS sequence"/>
</dbReference>